<protein>
    <submittedName>
        <fullName evidence="3">Uncharacterized protein</fullName>
    </submittedName>
</protein>
<dbReference type="Gene3D" id="3.90.215.10">
    <property type="entry name" value="Gamma Fibrinogen, chain A, domain 1"/>
    <property type="match status" value="1"/>
</dbReference>
<evidence type="ECO:0000256" key="1">
    <source>
        <dbReference type="SAM" id="MobiDB-lite"/>
    </source>
</evidence>
<sequence length="354" mass="36548">MLSGRGSIAGACCAAVSLLAAMPACSTRVRSFGQDGAGGAATSASAGEGGAATTASAGGDGGGRACEPDDQEACYSGPPGTLNRGACRAGVRTCDAEGTGYGPCEGEVSPAPDRCDTAEDEDCDGEINEGCRYARCADVPSGAPSGVYALDPDGAGPQPELAVYCDLETDGGGWALVYSSVGSEDGETLPFWNIPYADRLGVKGAPAPHQNHYQGALYLVGREYRDEIEDLEGTVKEVMRATAGGIDPETMKLLEPAHVSGDADVFYTQFFSGWSSPDFDGDTYGAGNCAAELENVTQHYASCCTYNLGADLNAPYDDGGWGPHLLESVAARLGLSVDGAGSTRVRRISRWTRW</sequence>
<dbReference type="InterPro" id="IPR036056">
    <property type="entry name" value="Fibrinogen-like_C"/>
</dbReference>
<dbReference type="SUPFAM" id="SSF56496">
    <property type="entry name" value="Fibrinogen C-terminal domain-like"/>
    <property type="match status" value="1"/>
</dbReference>
<evidence type="ECO:0000313" key="4">
    <source>
        <dbReference type="Proteomes" id="UP000295781"/>
    </source>
</evidence>
<name>A0A4V0NDZ8_SORCE</name>
<reference evidence="3 4" key="1">
    <citation type="submission" date="2015-09" db="EMBL/GenBank/DDBJ databases">
        <title>Sorangium comparison.</title>
        <authorList>
            <person name="Zaburannyi N."/>
            <person name="Bunk B."/>
            <person name="Overmann J."/>
            <person name="Mueller R."/>
        </authorList>
    </citation>
    <scope>NUCLEOTIDE SEQUENCE [LARGE SCALE GENOMIC DNA]</scope>
    <source>
        <strain evidence="3 4">So ceGT47</strain>
    </source>
</reference>
<evidence type="ECO:0000313" key="3">
    <source>
        <dbReference type="EMBL" id="AUX24422.1"/>
    </source>
</evidence>
<feature type="signal peptide" evidence="2">
    <location>
        <begin position="1"/>
        <end position="26"/>
    </location>
</feature>
<dbReference type="AlphaFoldDB" id="A0A4V0NDZ8"/>
<dbReference type="Proteomes" id="UP000295781">
    <property type="component" value="Chromosome"/>
</dbReference>
<proteinExistence type="predicted"/>
<evidence type="ECO:0000256" key="2">
    <source>
        <dbReference type="SAM" id="SignalP"/>
    </source>
</evidence>
<organism evidence="3 4">
    <name type="scientific">Sorangium cellulosum</name>
    <name type="common">Polyangium cellulosum</name>
    <dbReference type="NCBI Taxonomy" id="56"/>
    <lineage>
        <taxon>Bacteria</taxon>
        <taxon>Pseudomonadati</taxon>
        <taxon>Myxococcota</taxon>
        <taxon>Polyangia</taxon>
        <taxon>Polyangiales</taxon>
        <taxon>Polyangiaceae</taxon>
        <taxon>Sorangium</taxon>
    </lineage>
</organism>
<dbReference type="InterPro" id="IPR014716">
    <property type="entry name" value="Fibrinogen_a/b/g_C_1"/>
</dbReference>
<dbReference type="RefSeq" id="WP_129350469.1">
    <property type="nucleotide sequence ID" value="NZ_CP012670.1"/>
</dbReference>
<dbReference type="EMBL" id="CP012670">
    <property type="protein sequence ID" value="AUX24422.1"/>
    <property type="molecule type" value="Genomic_DNA"/>
</dbReference>
<feature type="region of interest" description="Disordered" evidence="1">
    <location>
        <begin position="36"/>
        <end position="64"/>
    </location>
</feature>
<keyword evidence="2" id="KW-0732">Signal</keyword>
<dbReference type="OrthoDB" id="5494230at2"/>
<gene>
    <name evidence="3" type="ORF">SOCEGT47_049590</name>
</gene>
<feature type="compositionally biased region" description="Low complexity" evidence="1">
    <location>
        <begin position="40"/>
        <end position="57"/>
    </location>
</feature>
<feature type="chain" id="PRO_5020440370" evidence="2">
    <location>
        <begin position="27"/>
        <end position="354"/>
    </location>
</feature>
<accession>A0A4V0NDZ8</accession>
<dbReference type="NCBIfam" id="NF040941">
    <property type="entry name" value="GGGWT_bact"/>
    <property type="match status" value="1"/>
</dbReference>